<keyword evidence="5" id="KW-1278">Translocase</keyword>
<dbReference type="InterPro" id="IPR044492">
    <property type="entry name" value="P_typ_ATPase_HD_dom"/>
</dbReference>
<evidence type="ECO:0000256" key="5">
    <source>
        <dbReference type="ARBA" id="ARBA00022967"/>
    </source>
</evidence>
<dbReference type="InterPro" id="IPR023214">
    <property type="entry name" value="HAD_sf"/>
</dbReference>
<keyword evidence="14" id="KW-1185">Reference proteome</keyword>
<proteinExistence type="inferred from homology"/>
<accession>A0A7X0LM47</accession>
<dbReference type="Pfam" id="PF00122">
    <property type="entry name" value="E1-E2_ATPase"/>
    <property type="match status" value="1"/>
</dbReference>
<dbReference type="InterPro" id="IPR023298">
    <property type="entry name" value="ATPase_P-typ_TM_dom_sf"/>
</dbReference>
<dbReference type="InterPro" id="IPR023299">
    <property type="entry name" value="ATPase_P-typ_cyto_dom_N"/>
</dbReference>
<feature type="transmembrane region" description="Helical" evidence="10">
    <location>
        <begin position="34"/>
        <end position="54"/>
    </location>
</feature>
<feature type="compositionally biased region" description="Basic and acidic residues" evidence="11">
    <location>
        <begin position="1"/>
        <end position="14"/>
    </location>
</feature>
<dbReference type="EMBL" id="JACHGY010000001">
    <property type="protein sequence ID" value="MBB6431687.1"/>
    <property type="molecule type" value="Genomic_DNA"/>
</dbReference>
<dbReference type="PANTHER" id="PTHR48085:SF5">
    <property type="entry name" value="CADMIUM_ZINC-TRANSPORTING ATPASE HMA4-RELATED"/>
    <property type="match status" value="1"/>
</dbReference>
<feature type="transmembrane region" description="Helical" evidence="10">
    <location>
        <begin position="302"/>
        <end position="326"/>
    </location>
</feature>
<evidence type="ECO:0000256" key="2">
    <source>
        <dbReference type="ARBA" id="ARBA00006024"/>
    </source>
</evidence>
<evidence type="ECO:0000256" key="10">
    <source>
        <dbReference type="RuleBase" id="RU362081"/>
    </source>
</evidence>
<dbReference type="SFLD" id="SFLDG00002">
    <property type="entry name" value="C1.7:_P-type_atpase_like"/>
    <property type="match status" value="1"/>
</dbReference>
<dbReference type="PROSITE" id="PS00154">
    <property type="entry name" value="ATPASE_E1_E2"/>
    <property type="match status" value="1"/>
</dbReference>
<evidence type="ECO:0000313" key="14">
    <source>
        <dbReference type="Proteomes" id="UP000541810"/>
    </source>
</evidence>
<comment type="similarity">
    <text evidence="2 10">Belongs to the cation transport ATPase (P-type) (TC 3.A.3) family. Type IB subfamily.</text>
</comment>
<feature type="transmembrane region" description="Helical" evidence="10">
    <location>
        <begin position="112"/>
        <end position="142"/>
    </location>
</feature>
<dbReference type="InterPro" id="IPR018303">
    <property type="entry name" value="ATPase_P-typ_P_site"/>
</dbReference>
<dbReference type="RefSeq" id="WP_184679138.1">
    <property type="nucleotide sequence ID" value="NZ_JACHGY010000001.1"/>
</dbReference>
<reference evidence="13 14" key="1">
    <citation type="submission" date="2020-08" db="EMBL/GenBank/DDBJ databases">
        <title>Genomic Encyclopedia of Type Strains, Phase IV (KMG-IV): sequencing the most valuable type-strain genomes for metagenomic binning, comparative biology and taxonomic classification.</title>
        <authorList>
            <person name="Goeker M."/>
        </authorList>
    </citation>
    <scope>NUCLEOTIDE SEQUENCE [LARGE SCALE GENOMIC DNA]</scope>
    <source>
        <strain evidence="13 14">DSM 103725</strain>
    </source>
</reference>
<evidence type="ECO:0000256" key="8">
    <source>
        <dbReference type="ARBA" id="ARBA00039097"/>
    </source>
</evidence>
<evidence type="ECO:0000256" key="6">
    <source>
        <dbReference type="ARBA" id="ARBA00022989"/>
    </source>
</evidence>
<evidence type="ECO:0000313" key="13">
    <source>
        <dbReference type="EMBL" id="MBB6431687.1"/>
    </source>
</evidence>
<evidence type="ECO:0000256" key="3">
    <source>
        <dbReference type="ARBA" id="ARBA00022692"/>
    </source>
</evidence>
<dbReference type="InterPro" id="IPR036412">
    <property type="entry name" value="HAD-like_sf"/>
</dbReference>
<keyword evidence="10" id="KW-1003">Cell membrane</keyword>
<keyword evidence="3 10" id="KW-0812">Transmembrane</keyword>
<feature type="domain" description="P-type ATPase A" evidence="12">
    <location>
        <begin position="162"/>
        <end position="259"/>
    </location>
</feature>
<dbReference type="SUPFAM" id="SSF56784">
    <property type="entry name" value="HAD-like"/>
    <property type="match status" value="1"/>
</dbReference>
<dbReference type="GO" id="GO:0005886">
    <property type="term" value="C:plasma membrane"/>
    <property type="evidence" value="ECO:0007669"/>
    <property type="project" value="UniProtKB-SubCell"/>
</dbReference>
<dbReference type="FunFam" id="2.70.150.10:FF:000002">
    <property type="entry name" value="Copper-transporting ATPase 1, putative"/>
    <property type="match status" value="1"/>
</dbReference>
<dbReference type="GO" id="GO:0046872">
    <property type="term" value="F:metal ion binding"/>
    <property type="evidence" value="ECO:0007669"/>
    <property type="project" value="UniProtKB-KW"/>
</dbReference>
<feature type="region of interest" description="Disordered" evidence="11">
    <location>
        <begin position="1"/>
        <end position="25"/>
    </location>
</feature>
<dbReference type="InterPro" id="IPR001757">
    <property type="entry name" value="P_typ_ATPase"/>
</dbReference>
<keyword evidence="7 10" id="KW-0472">Membrane</keyword>
<dbReference type="Gene3D" id="3.40.1110.10">
    <property type="entry name" value="Calcium-transporting ATPase, cytoplasmic domain N"/>
    <property type="match status" value="1"/>
</dbReference>
<dbReference type="Gene3D" id="3.40.50.1000">
    <property type="entry name" value="HAD superfamily/HAD-like"/>
    <property type="match status" value="1"/>
</dbReference>
<dbReference type="SFLD" id="SFLDF00027">
    <property type="entry name" value="p-type_atpase"/>
    <property type="match status" value="1"/>
</dbReference>
<dbReference type="PRINTS" id="PR00119">
    <property type="entry name" value="CATATPASE"/>
</dbReference>
<feature type="transmembrane region" description="Helical" evidence="10">
    <location>
        <begin position="609"/>
        <end position="628"/>
    </location>
</feature>
<dbReference type="InterPro" id="IPR008250">
    <property type="entry name" value="ATPase_P-typ_transduc_dom_A_sf"/>
</dbReference>
<keyword evidence="4 10" id="KW-0479">Metal-binding</keyword>
<dbReference type="NCBIfam" id="TIGR01525">
    <property type="entry name" value="ATPase-IB_hvy"/>
    <property type="match status" value="1"/>
</dbReference>
<organism evidence="13 14">
    <name type="scientific">Algisphaera agarilytica</name>
    <dbReference type="NCBI Taxonomy" id="1385975"/>
    <lineage>
        <taxon>Bacteria</taxon>
        <taxon>Pseudomonadati</taxon>
        <taxon>Planctomycetota</taxon>
        <taxon>Phycisphaerae</taxon>
        <taxon>Phycisphaerales</taxon>
        <taxon>Phycisphaeraceae</taxon>
        <taxon>Algisphaera</taxon>
    </lineage>
</organism>
<comment type="catalytic activity">
    <reaction evidence="9">
        <text>Zn(2+)(in) + ATP + H2O = Zn(2+)(out) + ADP + phosphate + H(+)</text>
        <dbReference type="Rhea" id="RHEA:20621"/>
        <dbReference type="ChEBI" id="CHEBI:15377"/>
        <dbReference type="ChEBI" id="CHEBI:15378"/>
        <dbReference type="ChEBI" id="CHEBI:29105"/>
        <dbReference type="ChEBI" id="CHEBI:30616"/>
        <dbReference type="ChEBI" id="CHEBI:43474"/>
        <dbReference type="ChEBI" id="CHEBI:456216"/>
        <dbReference type="EC" id="7.2.2.12"/>
    </reaction>
</comment>
<dbReference type="InterPro" id="IPR051014">
    <property type="entry name" value="Cation_Transport_ATPase_IB"/>
</dbReference>
<sequence length="688" mass="72405">MTALPHDHTHDHAHPAPAAPSSPDTGDRKVDLKIIAVLFGCTVLITAVVARFLFDTPDYSNLLAMAAAILLGWPIVYGAAKSLITGRCSHDHGEACDHDHDHVRSDSHMEELVALAIIASFASGEYLECAAVAFFMLIASLIEHRTAVGALKSIESLIRITPTRAVKLADDGSESEVHAATLVPGDKVVVLPGDNIPGDGQIKEGVSTVDEANITGESLPVEKSPGDEVFGGTINETGRMVIEITRAGEDSTLGKVQGLILQAAQTRPAAVRELSKYAAFYTPVVVMLAGIIYFFSKDLSNSISLLLIACPCAIILAAPTAVVAALSSAARLGVYVKSVAELEVVRRVTAFVFDKTGTITTGQLAVTRMKPIDGMEAADLLRYAVSVEENSRHPVARAVVAIASKAKIQAGNTDNVEEVAGRGMKATVDGRAVMVGRQTWLQEQGVDLSAADISEGEGLSLLFVAVDNQYAGWLGMADQPREQAAAAIAELGELGVKRRVMITGDRQSPAARVAAAVGITDYSAEALPGDKLTLVEDLKKAGHTVAVLGDGVNDGPALAAGHVSIAMGAAGSDVAVNSARIALMNNNLDRLPFLVMLSRRTVAIIRQNLIATMIYILFMLALLAAGVLTPMWAAIGHGISSILIIFNSARLVRVGEDLEHHDDVVAKTETARPVQTTRVEPAPPVATA</sequence>
<evidence type="ECO:0000256" key="4">
    <source>
        <dbReference type="ARBA" id="ARBA00022723"/>
    </source>
</evidence>
<dbReference type="NCBIfam" id="TIGR01512">
    <property type="entry name" value="ATPase-IB2_Cd"/>
    <property type="match status" value="1"/>
</dbReference>
<dbReference type="PANTHER" id="PTHR48085">
    <property type="entry name" value="CADMIUM/ZINC-TRANSPORTING ATPASE HMA2-RELATED"/>
    <property type="match status" value="1"/>
</dbReference>
<dbReference type="Gene3D" id="2.70.150.10">
    <property type="entry name" value="Calcium-transporting ATPase, cytoplasmic transduction domain A"/>
    <property type="match status" value="1"/>
</dbReference>
<dbReference type="EC" id="7.2.2.12" evidence="8"/>
<comment type="subcellular location">
    <subcellularLocation>
        <location evidence="10">Cell membrane</location>
    </subcellularLocation>
    <subcellularLocation>
        <location evidence="1">Membrane</location>
    </subcellularLocation>
</comment>
<keyword evidence="6 10" id="KW-1133">Transmembrane helix</keyword>
<dbReference type="InterPro" id="IPR027256">
    <property type="entry name" value="P-typ_ATPase_IB"/>
</dbReference>
<feature type="compositionally biased region" description="Low complexity" evidence="11">
    <location>
        <begin position="15"/>
        <end position="24"/>
    </location>
</feature>
<evidence type="ECO:0000256" key="9">
    <source>
        <dbReference type="ARBA" id="ARBA00047308"/>
    </source>
</evidence>
<feature type="transmembrane region" description="Helical" evidence="10">
    <location>
        <begin position="61"/>
        <end position="80"/>
    </location>
</feature>
<feature type="transmembrane region" description="Helical" evidence="10">
    <location>
        <begin position="277"/>
        <end position="296"/>
    </location>
</feature>
<comment type="caution">
    <text evidence="13">The sequence shown here is derived from an EMBL/GenBank/DDBJ whole genome shotgun (WGS) entry which is preliminary data.</text>
</comment>
<dbReference type="GO" id="GO:0005524">
    <property type="term" value="F:ATP binding"/>
    <property type="evidence" value="ECO:0007669"/>
    <property type="project" value="UniProtKB-UniRule"/>
</dbReference>
<dbReference type="SUPFAM" id="SSF81665">
    <property type="entry name" value="Calcium ATPase, transmembrane domain M"/>
    <property type="match status" value="1"/>
</dbReference>
<dbReference type="NCBIfam" id="TIGR01494">
    <property type="entry name" value="ATPase_P-type"/>
    <property type="match status" value="1"/>
</dbReference>
<evidence type="ECO:0000256" key="1">
    <source>
        <dbReference type="ARBA" id="ARBA00004370"/>
    </source>
</evidence>
<keyword evidence="10" id="KW-0547">Nucleotide-binding</keyword>
<gene>
    <name evidence="13" type="ORF">HNQ40_003493</name>
</gene>
<dbReference type="AlphaFoldDB" id="A0A7X0LM47"/>
<dbReference type="Pfam" id="PF00702">
    <property type="entry name" value="Hydrolase"/>
    <property type="match status" value="1"/>
</dbReference>
<dbReference type="GO" id="GO:0016463">
    <property type="term" value="F:P-type zinc transporter activity"/>
    <property type="evidence" value="ECO:0007669"/>
    <property type="project" value="UniProtKB-EC"/>
</dbReference>
<name>A0A7X0LM47_9BACT</name>
<dbReference type="InterPro" id="IPR059000">
    <property type="entry name" value="ATPase_P-type_domA"/>
</dbReference>
<dbReference type="SUPFAM" id="SSF81653">
    <property type="entry name" value="Calcium ATPase, transduction domain A"/>
    <property type="match status" value="1"/>
</dbReference>
<evidence type="ECO:0000259" key="12">
    <source>
        <dbReference type="Pfam" id="PF00122"/>
    </source>
</evidence>
<dbReference type="GO" id="GO:0016887">
    <property type="term" value="F:ATP hydrolysis activity"/>
    <property type="evidence" value="ECO:0007669"/>
    <property type="project" value="InterPro"/>
</dbReference>
<evidence type="ECO:0000256" key="11">
    <source>
        <dbReference type="SAM" id="MobiDB-lite"/>
    </source>
</evidence>
<dbReference type="Proteomes" id="UP000541810">
    <property type="component" value="Unassembled WGS sequence"/>
</dbReference>
<evidence type="ECO:0000256" key="7">
    <source>
        <dbReference type="ARBA" id="ARBA00023136"/>
    </source>
</evidence>
<keyword evidence="10" id="KW-0067">ATP-binding</keyword>
<dbReference type="SFLD" id="SFLDS00003">
    <property type="entry name" value="Haloacid_Dehalogenase"/>
    <property type="match status" value="1"/>
</dbReference>
<protein>
    <recommendedName>
        <fullName evidence="8">P-type Zn(2+) transporter</fullName>
        <ecNumber evidence="8">7.2.2.12</ecNumber>
    </recommendedName>
</protein>